<comment type="caution">
    <text evidence="1">The sequence shown here is derived from an EMBL/GenBank/DDBJ whole genome shotgun (WGS) entry which is preliminary data.</text>
</comment>
<protein>
    <submittedName>
        <fullName evidence="1">Phage portal protein</fullName>
    </submittedName>
</protein>
<proteinExistence type="predicted"/>
<dbReference type="InterPro" id="IPR021145">
    <property type="entry name" value="Portal_protein_SPP1_Gp6-like"/>
</dbReference>
<dbReference type="EMBL" id="RCUW01000001">
    <property type="protein sequence ID" value="RLP70877.1"/>
    <property type="molecule type" value="Genomic_DNA"/>
</dbReference>
<gene>
    <name evidence="1" type="ORF">D9V30_00110</name>
</gene>
<dbReference type="RefSeq" id="WP_087136118.1">
    <property type="nucleotide sequence ID" value="NZ_RCUW01000001.1"/>
</dbReference>
<sequence length="480" mass="52639">MTGVAVEGLLPVRAVGLSEDEAATLGRLLERWASKRQKNALLGVYFDAHRPFRDLGISVPPQMASVRAALGWPAKAVRALVRKHQFEGFSLAGDLDPFDVGETLAENSFDVEFLQALSSTYKHSFSLLTSTAGDSGEPDVVIQARDAEWSSALWDKRRREVEAALTITDADDYGVPTSAVLYLRGSTIRLERSWGVWKVERLPNPTGRTLVEVLPHDPQLSRPFGRSRITREVRYLTDAAIRTLMRAETGAEFFASPQRHVLGAHEDAFKDETRWTAITGRVLALSANEEGDLPQVGQFQQMSMEPHLSMYRQLAQNFCAETSLPMSAVGLFTDSPASAEAMQAAEAQLAEDAEYQWRVFRPALLRLQQNVVMLRDGTDQVPTDSWRANVNWTPARWVSPQAASDFVVKAVAAMPELAQTSVMMRRLGLSQGEIDEILTELTRANASGILDRVLAAAEPLAPAAVADEPAAEVTDVVAAG</sequence>
<organism evidence="1 2">
    <name type="scientific">Mycetocola reblochoni</name>
    <dbReference type="NCBI Taxonomy" id="331618"/>
    <lineage>
        <taxon>Bacteria</taxon>
        <taxon>Bacillati</taxon>
        <taxon>Actinomycetota</taxon>
        <taxon>Actinomycetes</taxon>
        <taxon>Micrococcales</taxon>
        <taxon>Microbacteriaceae</taxon>
        <taxon>Mycetocola</taxon>
    </lineage>
</organism>
<evidence type="ECO:0000313" key="1">
    <source>
        <dbReference type="EMBL" id="RLP70877.1"/>
    </source>
</evidence>
<reference evidence="1 2" key="1">
    <citation type="submission" date="2018-10" db="EMBL/GenBank/DDBJ databases">
        <authorList>
            <person name="Li J."/>
        </authorList>
    </citation>
    <scope>NUCLEOTIDE SEQUENCE [LARGE SCALE GENOMIC DNA]</scope>
    <source>
        <strain evidence="1 2">JCM 30549</strain>
    </source>
</reference>
<dbReference type="Proteomes" id="UP000275395">
    <property type="component" value="Unassembled WGS sequence"/>
</dbReference>
<name>A0A3L6ZSM0_9MICO</name>
<evidence type="ECO:0000313" key="2">
    <source>
        <dbReference type="Proteomes" id="UP000275395"/>
    </source>
</evidence>
<dbReference type="Pfam" id="PF05133">
    <property type="entry name" value="SPP1_portal"/>
    <property type="match status" value="1"/>
</dbReference>
<accession>A0A3L6ZSM0</accession>
<dbReference type="AlphaFoldDB" id="A0A3L6ZSM0"/>